<protein>
    <submittedName>
        <fullName evidence="7">Multiple sugar-binding protein</fullName>
    </submittedName>
</protein>
<dbReference type="Proteomes" id="UP000838821">
    <property type="component" value="Unassembled WGS sequence"/>
</dbReference>
<comment type="caution">
    <text evidence="7">The sequence shown here is derived from an EMBL/GenBank/DDBJ whole genome shotgun (WGS) entry which is preliminary data.</text>
</comment>
<accession>A0ABN8GXB9</accession>
<evidence type="ECO:0000256" key="3">
    <source>
        <dbReference type="ARBA" id="ARBA00023136"/>
    </source>
</evidence>
<proteinExistence type="predicted"/>
<evidence type="ECO:0000256" key="1">
    <source>
        <dbReference type="ARBA" id="ARBA00022475"/>
    </source>
</evidence>
<dbReference type="InterPro" id="IPR006059">
    <property type="entry name" value="SBP"/>
</dbReference>
<keyword evidence="5" id="KW-0449">Lipoprotein</keyword>
<evidence type="ECO:0000256" key="5">
    <source>
        <dbReference type="ARBA" id="ARBA00023288"/>
    </source>
</evidence>
<name>A0ABN8GXB9_9BACL</name>
<dbReference type="SUPFAM" id="SSF53850">
    <property type="entry name" value="Periplasmic binding protein-like II"/>
    <property type="match status" value="1"/>
</dbReference>
<dbReference type="RefSeq" id="WP_236291256.1">
    <property type="nucleotide sequence ID" value="NZ_CAKMMW010000020.1"/>
</dbReference>
<reference evidence="7" key="1">
    <citation type="submission" date="2022-01" db="EMBL/GenBank/DDBJ databases">
        <authorList>
            <person name="Criscuolo A."/>
        </authorList>
    </citation>
    <scope>NUCLEOTIDE SEQUENCE</scope>
    <source>
        <strain evidence="7">CIP111891</strain>
    </source>
</reference>
<keyword evidence="8" id="KW-1185">Reference proteome</keyword>
<gene>
    <name evidence="7" type="primary">msmE_7</name>
    <name evidence="7" type="ORF">PAECIP111891_05142</name>
</gene>
<evidence type="ECO:0000313" key="7">
    <source>
        <dbReference type="EMBL" id="CAH1221234.1"/>
    </source>
</evidence>
<feature type="chain" id="PRO_5046453051" evidence="6">
    <location>
        <begin position="25"/>
        <end position="436"/>
    </location>
</feature>
<dbReference type="PANTHER" id="PTHR43649:SF33">
    <property type="entry name" value="POLYGALACTURONAN_RHAMNOGALACTURONAN-BINDING PROTEIN YTCQ"/>
    <property type="match status" value="1"/>
</dbReference>
<evidence type="ECO:0000256" key="6">
    <source>
        <dbReference type="SAM" id="SignalP"/>
    </source>
</evidence>
<keyword evidence="1" id="KW-1003">Cell membrane</keyword>
<organism evidence="7 8">
    <name type="scientific">Paenibacillus allorhizoplanae</name>
    <dbReference type="NCBI Taxonomy" id="2905648"/>
    <lineage>
        <taxon>Bacteria</taxon>
        <taxon>Bacillati</taxon>
        <taxon>Bacillota</taxon>
        <taxon>Bacilli</taxon>
        <taxon>Bacillales</taxon>
        <taxon>Paenibacillaceae</taxon>
        <taxon>Paenibacillus</taxon>
    </lineage>
</organism>
<evidence type="ECO:0000256" key="4">
    <source>
        <dbReference type="ARBA" id="ARBA00023139"/>
    </source>
</evidence>
<evidence type="ECO:0000256" key="2">
    <source>
        <dbReference type="ARBA" id="ARBA00022729"/>
    </source>
</evidence>
<dbReference type="Pfam" id="PF01547">
    <property type="entry name" value="SBP_bac_1"/>
    <property type="match status" value="1"/>
</dbReference>
<dbReference type="Gene3D" id="3.40.190.10">
    <property type="entry name" value="Periplasmic binding protein-like II"/>
    <property type="match status" value="2"/>
</dbReference>
<dbReference type="InterPro" id="IPR050490">
    <property type="entry name" value="Bact_solute-bd_prot1"/>
</dbReference>
<feature type="signal peptide" evidence="6">
    <location>
        <begin position="1"/>
        <end position="24"/>
    </location>
</feature>
<dbReference type="PANTHER" id="PTHR43649">
    <property type="entry name" value="ARABINOSE-BINDING PROTEIN-RELATED"/>
    <property type="match status" value="1"/>
</dbReference>
<dbReference type="EMBL" id="CAKMMW010000020">
    <property type="protein sequence ID" value="CAH1221234.1"/>
    <property type="molecule type" value="Genomic_DNA"/>
</dbReference>
<keyword evidence="2 6" id="KW-0732">Signal</keyword>
<keyword evidence="3" id="KW-0472">Membrane</keyword>
<keyword evidence="4" id="KW-0564">Palmitate</keyword>
<dbReference type="PROSITE" id="PS51257">
    <property type="entry name" value="PROKAR_LIPOPROTEIN"/>
    <property type="match status" value="1"/>
</dbReference>
<evidence type="ECO:0000313" key="8">
    <source>
        <dbReference type="Proteomes" id="UP000838821"/>
    </source>
</evidence>
<sequence>MFRKSISWGVICALLLVLSVGCSSNESSNLSTDKPLPQSSIKPEVKKDPVTLTMQIAEGLIVNRDMVLGMINEFKKVHPEINVELETLPADQRNAKLQTMITTAEMPDIYQLNALQELTALSNKAGYLYDMSQLEAAKNFSDDVRSGVTVDGKMAEFPTGLGFVGFAYNIPLLESIGYSKPPQTWEELMDAGEKLKAKNVPLLVYAGKWATAIGNVFHWTFGNKGLTDKDFQTAYLNNKVDWTKYRDVLLEGYDRFNKLNKYVLTGSYTYAIEQGYQAFAKGQAAMVLGGTWSMPNIEQNNPNFKWGFMNLPYSSDKDNSYIYTIEDGLTINAKSKHLEESKTFMNWFFSKENFAKIIKAKQNMSAMPGIGEVSPVFADTQNWLKSGRVITFANLKPMTNPVFIKLAETAQGVTFGSDVNKAADEWIKEYNDKIKK</sequence>